<organism evidence="3">
    <name type="scientific">freshwater metagenome</name>
    <dbReference type="NCBI Taxonomy" id="449393"/>
    <lineage>
        <taxon>unclassified sequences</taxon>
        <taxon>metagenomes</taxon>
        <taxon>ecological metagenomes</taxon>
    </lineage>
</organism>
<name>A0A6J6AWU4_9ZZZZ</name>
<keyword evidence="1" id="KW-1133">Transmembrane helix</keyword>
<feature type="transmembrane region" description="Helical" evidence="1">
    <location>
        <begin position="12"/>
        <end position="30"/>
    </location>
</feature>
<keyword evidence="1" id="KW-0472">Membrane</keyword>
<dbReference type="EMBL" id="CAEZUW010000021">
    <property type="protein sequence ID" value="CAB4607894.1"/>
    <property type="molecule type" value="Genomic_DNA"/>
</dbReference>
<reference evidence="3" key="1">
    <citation type="submission" date="2020-05" db="EMBL/GenBank/DDBJ databases">
        <authorList>
            <person name="Chiriac C."/>
            <person name="Salcher M."/>
            <person name="Ghai R."/>
            <person name="Kavagutti S V."/>
        </authorList>
    </citation>
    <scope>NUCLEOTIDE SEQUENCE</scope>
</reference>
<accession>A0A6J6AWU4</accession>
<feature type="domain" description="DUF4395" evidence="2">
    <location>
        <begin position="6"/>
        <end position="143"/>
    </location>
</feature>
<dbReference type="EMBL" id="CAEZSH010000002">
    <property type="protein sequence ID" value="CAB4530995.1"/>
    <property type="molecule type" value="Genomic_DNA"/>
</dbReference>
<evidence type="ECO:0000313" key="3">
    <source>
        <dbReference type="EMBL" id="CAB4530995.1"/>
    </source>
</evidence>
<evidence type="ECO:0000313" key="4">
    <source>
        <dbReference type="EMBL" id="CAB4607894.1"/>
    </source>
</evidence>
<proteinExistence type="predicted"/>
<feature type="transmembrane region" description="Helical" evidence="1">
    <location>
        <begin position="112"/>
        <end position="133"/>
    </location>
</feature>
<feature type="transmembrane region" description="Helical" evidence="1">
    <location>
        <begin position="88"/>
        <end position="106"/>
    </location>
</feature>
<dbReference type="InterPro" id="IPR025508">
    <property type="entry name" value="DUF4395"/>
</dbReference>
<dbReference type="Pfam" id="PF14340">
    <property type="entry name" value="DUF4395"/>
    <property type="match status" value="1"/>
</dbReference>
<evidence type="ECO:0000259" key="2">
    <source>
        <dbReference type="Pfam" id="PF14340"/>
    </source>
</evidence>
<sequence length="148" mass="15482">MAKPQIDPRGPRFGAAITATALAVTIYLGLDASTEAAAFALLLVLTGLFAIGAIFGTSKHPYAWLFKTLVRPRLGAPTELEDAAPPQFAQAVGLFVAGVGVVLHLAGVEYGLVAAAAAAFVASFLNSVFNYCLGCQMYLGLKRLKVIR</sequence>
<dbReference type="AlphaFoldDB" id="A0A6J6AWU4"/>
<gene>
    <name evidence="3" type="ORF">UFOPK1410_00031</name>
    <name evidence="4" type="ORF">UFOPK1855_00236</name>
</gene>
<keyword evidence="1" id="KW-0812">Transmembrane</keyword>
<evidence type="ECO:0000256" key="1">
    <source>
        <dbReference type="SAM" id="Phobius"/>
    </source>
</evidence>
<feature type="transmembrane region" description="Helical" evidence="1">
    <location>
        <begin position="36"/>
        <end position="57"/>
    </location>
</feature>
<protein>
    <submittedName>
        <fullName evidence="3">Unannotated protein</fullName>
    </submittedName>
</protein>